<feature type="compositionally biased region" description="Basic and acidic residues" evidence="1">
    <location>
        <begin position="1"/>
        <end position="16"/>
    </location>
</feature>
<accession>A0A1M6NLL9</accession>
<gene>
    <name evidence="3" type="ORF">SAMN02745165_03649</name>
</gene>
<feature type="non-terminal residue" evidence="3">
    <location>
        <position position="73"/>
    </location>
</feature>
<evidence type="ECO:0000256" key="2">
    <source>
        <dbReference type="SAM" id="Phobius"/>
    </source>
</evidence>
<keyword evidence="2" id="KW-1133">Transmembrane helix</keyword>
<keyword evidence="2" id="KW-0472">Membrane</keyword>
<feature type="transmembrane region" description="Helical" evidence="2">
    <location>
        <begin position="54"/>
        <end position="72"/>
    </location>
</feature>
<sequence length="73" mass="7561">MADRDELSTENVEKTTAETPEETASNIAENGDIAGDGVGSGEIRAVQKQQRSGNAALLLGLLLLVALIGGAYF</sequence>
<keyword evidence="2" id="KW-0812">Transmembrane</keyword>
<dbReference type="AlphaFoldDB" id="A0A1M6NLL9"/>
<dbReference type="RefSeq" id="WP_208610204.1">
    <property type="nucleotide sequence ID" value="NZ_FQZT01000029.1"/>
</dbReference>
<evidence type="ECO:0000313" key="3">
    <source>
        <dbReference type="EMBL" id="SHJ96611.1"/>
    </source>
</evidence>
<feature type="region of interest" description="Disordered" evidence="1">
    <location>
        <begin position="1"/>
        <end position="35"/>
    </location>
</feature>
<dbReference type="Proteomes" id="UP000184171">
    <property type="component" value="Unassembled WGS sequence"/>
</dbReference>
<keyword evidence="4" id="KW-1185">Reference proteome</keyword>
<name>A0A1M6NLL9_MALRU</name>
<protein>
    <submittedName>
        <fullName evidence="3">Uncharacterized protein</fullName>
    </submittedName>
</protein>
<reference evidence="3 4" key="1">
    <citation type="submission" date="2016-11" db="EMBL/GenBank/DDBJ databases">
        <authorList>
            <person name="Jaros S."/>
            <person name="Januszkiewicz K."/>
            <person name="Wedrychowicz H."/>
        </authorList>
    </citation>
    <scope>NUCLEOTIDE SEQUENCE [LARGE SCALE GENOMIC DNA]</scope>
    <source>
        <strain evidence="3 4">DSM 5091</strain>
    </source>
</reference>
<dbReference type="EMBL" id="FQZT01000029">
    <property type="protein sequence ID" value="SHJ96611.1"/>
    <property type="molecule type" value="Genomic_DNA"/>
</dbReference>
<organism evidence="3 4">
    <name type="scientific">Malonomonas rubra DSM 5091</name>
    <dbReference type="NCBI Taxonomy" id="1122189"/>
    <lineage>
        <taxon>Bacteria</taxon>
        <taxon>Pseudomonadati</taxon>
        <taxon>Thermodesulfobacteriota</taxon>
        <taxon>Desulfuromonadia</taxon>
        <taxon>Desulfuromonadales</taxon>
        <taxon>Geopsychrobacteraceae</taxon>
        <taxon>Malonomonas</taxon>
    </lineage>
</organism>
<evidence type="ECO:0000313" key="4">
    <source>
        <dbReference type="Proteomes" id="UP000184171"/>
    </source>
</evidence>
<proteinExistence type="predicted"/>
<evidence type="ECO:0000256" key="1">
    <source>
        <dbReference type="SAM" id="MobiDB-lite"/>
    </source>
</evidence>